<keyword evidence="1" id="KW-0472">Membrane</keyword>
<keyword evidence="1" id="KW-1133">Transmembrane helix</keyword>
<feature type="transmembrane region" description="Helical" evidence="1">
    <location>
        <begin position="106"/>
        <end position="123"/>
    </location>
</feature>
<dbReference type="STRING" id="1385511.GCA_000425225_02603"/>
<dbReference type="EMBL" id="AVPF01000009">
    <property type="protein sequence ID" value="KGX90122.1"/>
    <property type="molecule type" value="Genomic_DNA"/>
</dbReference>
<evidence type="ECO:0000256" key="1">
    <source>
        <dbReference type="SAM" id="Phobius"/>
    </source>
</evidence>
<protein>
    <submittedName>
        <fullName evidence="2">Uncharacterized protein</fullName>
    </submittedName>
</protein>
<dbReference type="OrthoDB" id="2971980at2"/>
<proteinExistence type="predicted"/>
<dbReference type="RefSeq" id="WP_027446286.1">
    <property type="nucleotide sequence ID" value="NZ_AULJ01000032.1"/>
</dbReference>
<keyword evidence="1" id="KW-0812">Transmembrane</keyword>
<sequence>MIIIRKFITIILATLISMTLLMLVLFDESLDLDFVYTVLFTSYMFSPFILLYGVPVTFFSDYVTKQFSGVKRAFLAMIFHLFFGGIFPVLLGLIQDLSKTEANEVFIGAITFSFFFWAFDEVIRRVLSTFHYY</sequence>
<reference evidence="2 3" key="1">
    <citation type="submission" date="2013-08" db="EMBL/GenBank/DDBJ databases">
        <authorList>
            <person name="Huang J."/>
            <person name="Wang G."/>
        </authorList>
    </citation>
    <scope>NUCLEOTIDE SEQUENCE [LARGE SCALE GENOMIC DNA]</scope>
    <source>
        <strain evidence="2 3">BH030004</strain>
    </source>
</reference>
<comment type="caution">
    <text evidence="2">The sequence shown here is derived from an EMBL/GenBank/DDBJ whole genome shotgun (WGS) entry which is preliminary data.</text>
</comment>
<feature type="transmembrane region" description="Helical" evidence="1">
    <location>
        <begin position="7"/>
        <end position="26"/>
    </location>
</feature>
<gene>
    <name evidence="2" type="ORF">N783_01130</name>
</gene>
<feature type="transmembrane region" description="Helical" evidence="1">
    <location>
        <begin position="74"/>
        <end position="94"/>
    </location>
</feature>
<dbReference type="eggNOG" id="ENOG5033NRT">
    <property type="taxonomic scope" value="Bacteria"/>
</dbReference>
<keyword evidence="3" id="KW-1185">Reference proteome</keyword>
<accession>A0A0A5I2P6</accession>
<name>A0A0A5I2P6_9BACI</name>
<dbReference type="AlphaFoldDB" id="A0A0A5I2P6"/>
<evidence type="ECO:0000313" key="3">
    <source>
        <dbReference type="Proteomes" id="UP000030403"/>
    </source>
</evidence>
<evidence type="ECO:0000313" key="2">
    <source>
        <dbReference type="EMBL" id="KGX90122.1"/>
    </source>
</evidence>
<dbReference type="Proteomes" id="UP000030403">
    <property type="component" value="Unassembled WGS sequence"/>
</dbReference>
<organism evidence="2 3">
    <name type="scientific">Pontibacillus marinus BH030004 = DSM 16465</name>
    <dbReference type="NCBI Taxonomy" id="1385511"/>
    <lineage>
        <taxon>Bacteria</taxon>
        <taxon>Bacillati</taxon>
        <taxon>Bacillota</taxon>
        <taxon>Bacilli</taxon>
        <taxon>Bacillales</taxon>
        <taxon>Bacillaceae</taxon>
        <taxon>Pontibacillus</taxon>
    </lineage>
</organism>
<feature type="transmembrane region" description="Helical" evidence="1">
    <location>
        <begin position="38"/>
        <end position="62"/>
    </location>
</feature>